<dbReference type="CDD" id="cd12285">
    <property type="entry name" value="RRM3_RBM39_like"/>
    <property type="match status" value="1"/>
</dbReference>
<evidence type="ECO:0000256" key="2">
    <source>
        <dbReference type="ARBA" id="ARBA00022737"/>
    </source>
</evidence>
<keyword evidence="2" id="KW-0677">Repeat</keyword>
<dbReference type="InterPro" id="IPR035979">
    <property type="entry name" value="RBD_domain_sf"/>
</dbReference>
<reference evidence="7" key="2">
    <citation type="journal article" date="2022" name="Res Sq">
        <title>Comparative Genomics Reveals Insights into the Divergent Evolution of Astigmatic Mites and Household Pest Adaptations.</title>
        <authorList>
            <person name="Xiong Q."/>
            <person name="Wan A.T.-Y."/>
            <person name="Liu X.-Y."/>
            <person name="Fung C.S.-H."/>
            <person name="Xiao X."/>
            <person name="Malainual N."/>
            <person name="Hou J."/>
            <person name="Wang L."/>
            <person name="Wang M."/>
            <person name="Yang K."/>
            <person name="Cui Y."/>
            <person name="Leung E."/>
            <person name="Nong W."/>
            <person name="Shin S.-K."/>
            <person name="Au S."/>
            <person name="Jeong K.Y."/>
            <person name="Chew F.T."/>
            <person name="Hui J."/>
            <person name="Leung T.F."/>
            <person name="Tungtrongchitr A."/>
            <person name="Zhong N."/>
            <person name="Liu Z."/>
            <person name="Tsui S."/>
        </authorList>
    </citation>
    <scope>NUCLEOTIDE SEQUENCE</scope>
    <source>
        <strain evidence="7">Derf</strain>
        <tissue evidence="7">Whole organism</tissue>
    </source>
</reference>
<dbReference type="GO" id="GO:0005634">
    <property type="term" value="C:nucleus"/>
    <property type="evidence" value="ECO:0007669"/>
    <property type="project" value="InterPro"/>
</dbReference>
<dbReference type="CDD" id="cd12283">
    <property type="entry name" value="RRM1_RBM39_like"/>
    <property type="match status" value="1"/>
</dbReference>
<dbReference type="SUPFAM" id="SSF54928">
    <property type="entry name" value="RNA-binding domain, RBD"/>
    <property type="match status" value="2"/>
</dbReference>
<keyword evidence="8" id="KW-1185">Reference proteome</keyword>
<dbReference type="PANTHER" id="PTHR48036">
    <property type="entry name" value="SPLICING FACTOR (PAD-1), PUTATIVE (AFU_ORTHOLOGUE AFUA_1G15810)-RELATED"/>
    <property type="match status" value="1"/>
</dbReference>
<dbReference type="AlphaFoldDB" id="A0A922L121"/>
<feature type="region of interest" description="Disordered" evidence="5">
    <location>
        <begin position="37"/>
        <end position="168"/>
    </location>
</feature>
<dbReference type="InterPro" id="IPR029123">
    <property type="entry name" value="RBM39_linker"/>
</dbReference>
<evidence type="ECO:0000259" key="6">
    <source>
        <dbReference type="PROSITE" id="PS50102"/>
    </source>
</evidence>
<comment type="caution">
    <text evidence="7">The sequence shown here is derived from an EMBL/GenBank/DDBJ whole genome shotgun (WGS) entry which is preliminary data.</text>
</comment>
<proteinExistence type="predicted"/>
<reference evidence="7" key="1">
    <citation type="submission" date="2013-05" db="EMBL/GenBank/DDBJ databases">
        <authorList>
            <person name="Yim A.K.Y."/>
            <person name="Chan T.F."/>
            <person name="Ji K.M."/>
            <person name="Liu X.Y."/>
            <person name="Zhou J.W."/>
            <person name="Li R.Q."/>
            <person name="Yang K.Y."/>
            <person name="Li J."/>
            <person name="Li M."/>
            <person name="Law P.T.W."/>
            <person name="Wu Y.L."/>
            <person name="Cai Z.L."/>
            <person name="Qin H."/>
            <person name="Bao Y."/>
            <person name="Leung R.K.K."/>
            <person name="Ng P.K.S."/>
            <person name="Zou J."/>
            <person name="Zhong X.J."/>
            <person name="Ran P.X."/>
            <person name="Zhong N.S."/>
            <person name="Liu Z.G."/>
            <person name="Tsui S.K.W."/>
        </authorList>
    </citation>
    <scope>NUCLEOTIDE SEQUENCE</scope>
    <source>
        <strain evidence="7">Derf</strain>
        <tissue evidence="7">Whole organism</tissue>
    </source>
</reference>
<dbReference type="GO" id="GO:0003723">
    <property type="term" value="F:RNA binding"/>
    <property type="evidence" value="ECO:0007669"/>
    <property type="project" value="UniProtKB-UniRule"/>
</dbReference>
<evidence type="ECO:0000256" key="1">
    <source>
        <dbReference type="ARBA" id="ARBA00022553"/>
    </source>
</evidence>
<evidence type="ECO:0000313" key="8">
    <source>
        <dbReference type="Proteomes" id="UP000790347"/>
    </source>
</evidence>
<feature type="domain" description="RRM" evidence="6">
    <location>
        <begin position="275"/>
        <end position="353"/>
    </location>
</feature>
<feature type="domain" description="RRM" evidence="6">
    <location>
        <begin position="171"/>
        <end position="248"/>
    </location>
</feature>
<dbReference type="SMART" id="SM00360">
    <property type="entry name" value="RRM"/>
    <property type="match status" value="3"/>
</dbReference>
<accession>A0A922L121</accession>
<feature type="compositionally biased region" description="Basic and acidic residues" evidence="5">
    <location>
        <begin position="45"/>
        <end position="59"/>
    </location>
</feature>
<name>A0A922L121_DERFA</name>
<dbReference type="GO" id="GO:0006397">
    <property type="term" value="P:mRNA processing"/>
    <property type="evidence" value="ECO:0007669"/>
    <property type="project" value="InterPro"/>
</dbReference>
<dbReference type="CDD" id="cd12284">
    <property type="entry name" value="RRM2_RBM23_RBM39"/>
    <property type="match status" value="1"/>
</dbReference>
<dbReference type="Gene3D" id="3.30.70.330">
    <property type="match status" value="3"/>
</dbReference>
<dbReference type="SMART" id="SM00361">
    <property type="entry name" value="RRM_1"/>
    <property type="match status" value="2"/>
</dbReference>
<dbReference type="FunFam" id="3.30.70.330:FF:000080">
    <property type="entry name" value="RNA-binding protein 39 isoform X1"/>
    <property type="match status" value="1"/>
</dbReference>
<dbReference type="InterPro" id="IPR006509">
    <property type="entry name" value="RBM39_SF"/>
</dbReference>
<evidence type="ECO:0000256" key="3">
    <source>
        <dbReference type="ARBA" id="ARBA00022884"/>
    </source>
</evidence>
<feature type="compositionally biased region" description="Basic residues" evidence="5">
    <location>
        <begin position="74"/>
        <end position="140"/>
    </location>
</feature>
<gene>
    <name evidence="7" type="primary">RBM39_1</name>
    <name evidence="7" type="ORF">DERF_009591</name>
</gene>
<evidence type="ECO:0000313" key="7">
    <source>
        <dbReference type="EMBL" id="KAH9511119.1"/>
    </source>
</evidence>
<keyword evidence="1" id="KW-0597">Phosphoprotein</keyword>
<dbReference type="Proteomes" id="UP000790347">
    <property type="component" value="Unassembled WGS sequence"/>
</dbReference>
<dbReference type="InterPro" id="IPR012677">
    <property type="entry name" value="Nucleotide-bd_a/b_plait_sf"/>
</dbReference>
<protein>
    <submittedName>
        <fullName evidence="7">RNA-binding protein 39</fullName>
    </submittedName>
</protein>
<evidence type="ECO:0000256" key="5">
    <source>
        <dbReference type="SAM" id="MobiDB-lite"/>
    </source>
</evidence>
<dbReference type="InterPro" id="IPR000504">
    <property type="entry name" value="RRM_dom"/>
</dbReference>
<evidence type="ECO:0000256" key="4">
    <source>
        <dbReference type="PROSITE-ProRule" id="PRU00176"/>
    </source>
</evidence>
<dbReference type="InterPro" id="IPR003954">
    <property type="entry name" value="RRM_euk-type"/>
</dbReference>
<dbReference type="EMBL" id="ASGP02000004">
    <property type="protein sequence ID" value="KAH9511119.1"/>
    <property type="molecule type" value="Genomic_DNA"/>
</dbReference>
<keyword evidence="3 4" id="KW-0694">RNA-binding</keyword>
<dbReference type="Pfam" id="PF00076">
    <property type="entry name" value="RRM_1"/>
    <property type="match status" value="2"/>
</dbReference>
<dbReference type="Pfam" id="PF15519">
    <property type="entry name" value="RBM39linker"/>
    <property type="match status" value="1"/>
</dbReference>
<sequence length="540" mass="61561">MFSSPRRIKLMAGQISTLKTPHIHTITEMHLMDFSYNNNNHHHGSKGDGHNSRDADRSSKNNGYSKDVDEKRSKHERTKSRSEHHRSHERRRRSNSRERSRRSRSKDRKRSRRSNSRSSSKHHSRSSRHRSSRSRSRDRKRSPDRYSSRDRHHRRSPSPPKELPLEERDQRTVFCMQLAARVRHNDIEEFFSNAGKVREVRLIMDNRTRRHKGIAYVEFVDIDSVGRAIALTGTRLCGVPIVVQHSQAEKNRLASMNASQAKQHQRIQQPITGPMSLYVGSLHFNITEEMLRGIFEPFGKVEKIELSRDTETNRSKGYGFVHFKDADDAKKAIEQLNGFELAGRPMKVNYVTERSTSDNHHSHHHHHHGALDCDELDRTGIDLGATGRLQLMAKLAEGTGIEFPKAAMTALQMSGQSVTNGSVNSNSGQQNNNVPIATQCFLLSNMFDPRTETNPNWPEEIKNDVIEECRKHGGIIHIYVDPTSNDGHVYVKCASISSATASVNSLHGRWFAGRLITAAFVPVIHYHNLFPESANTTTHL</sequence>
<dbReference type="NCBIfam" id="TIGR01622">
    <property type="entry name" value="SF-CC1"/>
    <property type="match status" value="1"/>
</dbReference>
<organism evidence="7 8">
    <name type="scientific">Dermatophagoides farinae</name>
    <name type="common">American house dust mite</name>
    <dbReference type="NCBI Taxonomy" id="6954"/>
    <lineage>
        <taxon>Eukaryota</taxon>
        <taxon>Metazoa</taxon>
        <taxon>Ecdysozoa</taxon>
        <taxon>Arthropoda</taxon>
        <taxon>Chelicerata</taxon>
        <taxon>Arachnida</taxon>
        <taxon>Acari</taxon>
        <taxon>Acariformes</taxon>
        <taxon>Sarcoptiformes</taxon>
        <taxon>Astigmata</taxon>
        <taxon>Psoroptidia</taxon>
        <taxon>Analgoidea</taxon>
        <taxon>Pyroglyphidae</taxon>
        <taxon>Dermatophagoidinae</taxon>
        <taxon>Dermatophagoides</taxon>
    </lineage>
</organism>
<dbReference type="PROSITE" id="PS50102">
    <property type="entry name" value="RRM"/>
    <property type="match status" value="2"/>
</dbReference>